<evidence type="ECO:0000313" key="2">
    <source>
        <dbReference type="Proteomes" id="UP000070366"/>
    </source>
</evidence>
<sequence>MVKQCQSDCFPEPERFSNWCSLLVEKPEEVRRTAEKLKRLIARQDNL</sequence>
<gene>
    <name evidence="1" type="ORF">HMPREF3293_03084</name>
</gene>
<dbReference type="STRING" id="626937.HMPREF3293_03084"/>
<keyword evidence="2" id="KW-1185">Reference proteome</keyword>
<comment type="caution">
    <text evidence="1">The sequence shown here is derived from an EMBL/GenBank/DDBJ whole genome shotgun (WGS) entry which is preliminary data.</text>
</comment>
<proteinExistence type="predicted"/>
<name>A0A136Q0N4_9FIRM</name>
<dbReference type="AlphaFoldDB" id="A0A136Q0N4"/>
<dbReference type="EMBL" id="LSZW01000067">
    <property type="protein sequence ID" value="KXK64036.1"/>
    <property type="molecule type" value="Genomic_DNA"/>
</dbReference>
<dbReference type="Proteomes" id="UP000070366">
    <property type="component" value="Unassembled WGS sequence"/>
</dbReference>
<accession>A0A136Q0N4</accession>
<organism evidence="1 2">
    <name type="scientific">Christensenella minuta</name>
    <dbReference type="NCBI Taxonomy" id="626937"/>
    <lineage>
        <taxon>Bacteria</taxon>
        <taxon>Bacillati</taxon>
        <taxon>Bacillota</taxon>
        <taxon>Clostridia</taxon>
        <taxon>Christensenellales</taxon>
        <taxon>Christensenellaceae</taxon>
        <taxon>Christensenella</taxon>
    </lineage>
</organism>
<evidence type="ECO:0000313" key="1">
    <source>
        <dbReference type="EMBL" id="KXK64036.1"/>
    </source>
</evidence>
<protein>
    <submittedName>
        <fullName evidence="1">Uncharacterized protein</fullName>
    </submittedName>
</protein>
<reference evidence="1 2" key="1">
    <citation type="submission" date="2016-02" db="EMBL/GenBank/DDBJ databases">
        <authorList>
            <person name="Wen L."/>
            <person name="He K."/>
            <person name="Yang H."/>
        </authorList>
    </citation>
    <scope>NUCLEOTIDE SEQUENCE [LARGE SCALE GENOMIC DNA]</scope>
    <source>
        <strain evidence="1 2">DSM 22607</strain>
    </source>
</reference>